<feature type="transmembrane region" description="Helical" evidence="1">
    <location>
        <begin position="383"/>
        <end position="401"/>
    </location>
</feature>
<dbReference type="STRING" id="1678840.ATC1_131170"/>
<keyword evidence="1" id="KW-1133">Transmembrane helix</keyword>
<evidence type="ECO:0000256" key="1">
    <source>
        <dbReference type="SAM" id="Phobius"/>
    </source>
</evidence>
<gene>
    <name evidence="2" type="ORF">ATC1_131170</name>
</gene>
<keyword evidence="1" id="KW-0472">Membrane</keyword>
<feature type="transmembrane region" description="Helical" evidence="1">
    <location>
        <begin position="12"/>
        <end position="33"/>
    </location>
</feature>
<feature type="transmembrane region" description="Helical" evidence="1">
    <location>
        <begin position="146"/>
        <end position="165"/>
    </location>
</feature>
<accession>A0A0S7BT74</accession>
<dbReference type="Proteomes" id="UP000053370">
    <property type="component" value="Unassembled WGS sequence"/>
</dbReference>
<feature type="transmembrane region" description="Helical" evidence="1">
    <location>
        <begin position="68"/>
        <end position="86"/>
    </location>
</feature>
<evidence type="ECO:0000313" key="2">
    <source>
        <dbReference type="EMBL" id="GAP41186.1"/>
    </source>
</evidence>
<name>A0A0S7BT74_9CHLR</name>
<dbReference type="AlphaFoldDB" id="A0A0S7BT74"/>
<evidence type="ECO:0000313" key="3">
    <source>
        <dbReference type="Proteomes" id="UP000053370"/>
    </source>
</evidence>
<keyword evidence="1" id="KW-0812">Transmembrane</keyword>
<reference evidence="2" key="1">
    <citation type="journal article" date="2015" name="Genome Announc.">
        <title>Draft Genome Sequence of Anaerolineae Strain TC1, a Novel Isolate from a Methanogenic Wastewater Treatment System.</title>
        <authorList>
            <person name="Matsuura N."/>
            <person name="Tourlousse D.M."/>
            <person name="Sun L."/>
            <person name="Toyonaga M."/>
            <person name="Kuroda K."/>
            <person name="Ohashi A."/>
            <person name="Cruz R."/>
            <person name="Yamaguchi T."/>
            <person name="Sekiguchi Y."/>
        </authorList>
    </citation>
    <scope>NUCLEOTIDE SEQUENCE [LARGE SCALE GENOMIC DNA]</scope>
    <source>
        <strain evidence="2">TC1</strain>
    </source>
</reference>
<sequence length="631" mass="71751">MQISTKKRNNISSILIFCGISVISTYLLLFVPISRQIGLIFRNTLYILPVVFLFPFISTLVRNTYIRAILFGFLFLIFLLPLSGLWNSGLSGQYSLGGVIPWSDAFTLHMNTLRFLYGQFMGQSTALRPISPVFYASILKLSDNNFILLSVVITILCSITVLSCTNLLGKKFGPVVAAFFYTNAFFYIRWHEGELMTELYGFFTGMLACYFLLSGILCKKNWEIIFGLSLFSLALNARPGPMFVLLFAGAWFLLVQLHGHKKRLLFSVAALIAILSGFIINRWNTSKVYMTSTVPNRQIAEIVYALCLGGHSWDYVLTMPEIQALNDSENVYGDLFRMCTKVLRENPENLLLAAKRITGALLFDNEKGAFSYFNGGDVIQNSIVRYGLGVLWFLGFLYMLKRKRLKIFSFLLYCAVGMILSQGLGLVITTNRLRFHAATIWIPGIIIGFFPQFLFSKIFHFRENETESSPSITDLSTGIAIIGYVLLLSSLISPFLLHRFPEQAPSSMMNPCKEGKELLTTKIDEGSYFYMEDSENLEKIHYPYFRLPYVRQHFHDTASVEMFDFTDHIDEPTAIIRGIDLDNWKDALIFAPLDIVKGKTGYVQFCGNYLNPPILRNDRFFIPTEAFFLGK</sequence>
<proteinExistence type="predicted"/>
<feature type="transmembrane region" description="Helical" evidence="1">
    <location>
        <begin position="39"/>
        <end position="61"/>
    </location>
</feature>
<organism evidence="2">
    <name type="scientific">Flexilinea flocculi</name>
    <dbReference type="NCBI Taxonomy" id="1678840"/>
    <lineage>
        <taxon>Bacteria</taxon>
        <taxon>Bacillati</taxon>
        <taxon>Chloroflexota</taxon>
        <taxon>Anaerolineae</taxon>
        <taxon>Anaerolineales</taxon>
        <taxon>Anaerolineaceae</taxon>
        <taxon>Flexilinea</taxon>
    </lineage>
</organism>
<feature type="transmembrane region" description="Helical" evidence="1">
    <location>
        <begin position="200"/>
        <end position="218"/>
    </location>
</feature>
<feature type="transmembrane region" description="Helical" evidence="1">
    <location>
        <begin position="407"/>
        <end position="428"/>
    </location>
</feature>
<feature type="transmembrane region" description="Helical" evidence="1">
    <location>
        <begin position="239"/>
        <end position="258"/>
    </location>
</feature>
<feature type="transmembrane region" description="Helical" evidence="1">
    <location>
        <begin position="475"/>
        <end position="497"/>
    </location>
</feature>
<dbReference type="EMBL" id="DF968181">
    <property type="protein sequence ID" value="GAP41186.1"/>
    <property type="molecule type" value="Genomic_DNA"/>
</dbReference>
<feature type="transmembrane region" description="Helical" evidence="1">
    <location>
        <begin position="435"/>
        <end position="455"/>
    </location>
</feature>
<feature type="transmembrane region" description="Helical" evidence="1">
    <location>
        <begin position="264"/>
        <end position="283"/>
    </location>
</feature>
<keyword evidence="3" id="KW-1185">Reference proteome</keyword>
<protein>
    <submittedName>
        <fullName evidence="2">Uncharacterized protein</fullName>
    </submittedName>
</protein>